<dbReference type="Pfam" id="PF01501">
    <property type="entry name" value="Glyco_transf_8"/>
    <property type="match status" value="1"/>
</dbReference>
<feature type="transmembrane region" description="Helical" evidence="5">
    <location>
        <begin position="374"/>
        <end position="392"/>
    </location>
</feature>
<dbReference type="Proteomes" id="UP000428333">
    <property type="component" value="Linkage Group LG12"/>
</dbReference>
<feature type="transmembrane region" description="Helical" evidence="5">
    <location>
        <begin position="398"/>
        <end position="417"/>
    </location>
</feature>
<dbReference type="InterPro" id="IPR002495">
    <property type="entry name" value="Glyco_trans_8"/>
</dbReference>
<feature type="signal peptide" evidence="6">
    <location>
        <begin position="1"/>
        <end position="28"/>
    </location>
</feature>
<proteinExistence type="inferred from homology"/>
<comment type="similarity">
    <text evidence="4">Belongs to the glycosyltransferase 8 family.</text>
</comment>
<keyword evidence="3" id="KW-0464">Manganese</keyword>
<keyword evidence="6" id="KW-0732">Signal</keyword>
<sequence>MSPTSYWRLGFAVMILHALLNRTAVVCGRQSTEEAYVTLLYGDEFLLGVRVLGKSIRDTGSTKDMVALVSDGVSDFAKKLLQADGWIVELISLLENPNHVRPKRFWGVYTKLKIFNMTNYKKVVYLDADTIVVKSVEDLFKCGKFCANLKHSERLNSGVMVVEPSQAVFNDMMSKVNSLPSYTGGDQGFLNSYYTGFANAHLFEPDLPQQWLHSRRIPEMERLSTLYNADVGLYMLANKWMVDENELHVIHYTLGPLKPWDWWTSWLLKPVDVWQNVREQLEESLPGTGGGKNPNDNLLVKILFLLPLSSLMFCYYRSLLQISSLGNHIRQLYNKIRFRGALAYSAVTANSNQQVNFLPNLPGILCSNQCGAKCVPWLVLFLLLILYHLIVFLMPRQILNSFCTFILLMMLKTICCAHQQFSHGAQSKVPVFLGGLSIFVCFVATMVSLVLALLIVPRQVMPWTGLFLMYEWTFTTFFLLFGGYLRLIYQWGRMKANQVGSISSHNEFSDKDSPKGHQRQVSSCDIATCYYGLGMAFLAIAAPSLPCLLGITALFSRFGLMFVGGLVFVSFMTYASEHLGIRSFLRGLEEKDIPRTKNLCFLC</sequence>
<feature type="chain" id="PRO_5025344508" description="Hexosyltransferase" evidence="6">
    <location>
        <begin position="29"/>
        <end position="603"/>
    </location>
</feature>
<evidence type="ECO:0000313" key="8">
    <source>
        <dbReference type="Proteomes" id="UP000428333"/>
    </source>
</evidence>
<keyword evidence="1" id="KW-0328">Glycosyltransferase</keyword>
<dbReference type="InterPro" id="IPR029044">
    <property type="entry name" value="Nucleotide-diphossugar_trans"/>
</dbReference>
<keyword evidence="5" id="KW-0812">Transmembrane</keyword>
<gene>
    <name evidence="7" type="ORF">C3L33_20118</name>
</gene>
<protein>
    <recommendedName>
        <fullName evidence="4">Hexosyltransferase</fullName>
        <ecNumber evidence="4">2.4.1.-</ecNumber>
    </recommendedName>
</protein>
<evidence type="ECO:0000256" key="2">
    <source>
        <dbReference type="ARBA" id="ARBA00022679"/>
    </source>
</evidence>
<evidence type="ECO:0000256" key="5">
    <source>
        <dbReference type="SAM" id="Phobius"/>
    </source>
</evidence>
<dbReference type="InterPro" id="IPR050587">
    <property type="entry name" value="GNT1/Glycosyltrans_8"/>
</dbReference>
<evidence type="ECO:0000256" key="4">
    <source>
        <dbReference type="RuleBase" id="RU362027"/>
    </source>
</evidence>
<dbReference type="EC" id="2.4.1.-" evidence="4"/>
<reference evidence="7 8" key="1">
    <citation type="journal article" date="2019" name="Genome Biol. Evol.">
        <title>The Rhododendron genome and chromosomal organization provide insight into shared whole-genome duplications across the heath family (Ericaceae).</title>
        <authorList>
            <person name="Soza V.L."/>
            <person name="Lindsley D."/>
            <person name="Waalkes A."/>
            <person name="Ramage E."/>
            <person name="Patwardhan R.P."/>
            <person name="Burton J.N."/>
            <person name="Adey A."/>
            <person name="Kumar A."/>
            <person name="Qiu R."/>
            <person name="Shendure J."/>
            <person name="Hall B."/>
        </authorList>
    </citation>
    <scope>NUCLEOTIDE SEQUENCE [LARGE SCALE GENOMIC DNA]</scope>
    <source>
        <strain evidence="7">RSF 1966-606</strain>
    </source>
</reference>
<feature type="non-terminal residue" evidence="7">
    <location>
        <position position="1"/>
    </location>
</feature>
<comment type="caution">
    <text evidence="7">The sequence shown here is derived from an EMBL/GenBank/DDBJ whole genome shotgun (WGS) entry which is preliminary data.</text>
</comment>
<keyword evidence="5" id="KW-1133">Transmembrane helix</keyword>
<keyword evidence="2" id="KW-0808">Transferase</keyword>
<dbReference type="OrthoDB" id="2014201at2759"/>
<dbReference type="GO" id="GO:0016757">
    <property type="term" value="F:glycosyltransferase activity"/>
    <property type="evidence" value="ECO:0007669"/>
    <property type="project" value="UniProtKB-KW"/>
</dbReference>
<evidence type="ECO:0000256" key="3">
    <source>
        <dbReference type="ARBA" id="ARBA00023211"/>
    </source>
</evidence>
<dbReference type="Gene3D" id="3.90.550.10">
    <property type="entry name" value="Spore Coat Polysaccharide Biosynthesis Protein SpsA, Chain A"/>
    <property type="match status" value="1"/>
</dbReference>
<keyword evidence="5" id="KW-0472">Membrane</keyword>
<dbReference type="EMBL" id="QEFC01003469">
    <property type="protein sequence ID" value="KAE9447991.1"/>
    <property type="molecule type" value="Genomic_DNA"/>
</dbReference>
<keyword evidence="8" id="KW-1185">Reference proteome</keyword>
<dbReference type="CDD" id="cd02537">
    <property type="entry name" value="GT8_Glycogenin"/>
    <property type="match status" value="1"/>
</dbReference>
<organism evidence="7 8">
    <name type="scientific">Rhododendron williamsianum</name>
    <dbReference type="NCBI Taxonomy" id="262921"/>
    <lineage>
        <taxon>Eukaryota</taxon>
        <taxon>Viridiplantae</taxon>
        <taxon>Streptophyta</taxon>
        <taxon>Embryophyta</taxon>
        <taxon>Tracheophyta</taxon>
        <taxon>Spermatophyta</taxon>
        <taxon>Magnoliopsida</taxon>
        <taxon>eudicotyledons</taxon>
        <taxon>Gunneridae</taxon>
        <taxon>Pentapetalae</taxon>
        <taxon>asterids</taxon>
        <taxon>Ericales</taxon>
        <taxon>Ericaceae</taxon>
        <taxon>Ericoideae</taxon>
        <taxon>Rhodoreae</taxon>
        <taxon>Rhododendron</taxon>
    </lineage>
</organism>
<dbReference type="PANTHER" id="PTHR11183">
    <property type="entry name" value="GLYCOGENIN SUBFAMILY MEMBER"/>
    <property type="match status" value="1"/>
</dbReference>
<feature type="transmembrane region" description="Helical" evidence="5">
    <location>
        <begin position="529"/>
        <end position="552"/>
    </location>
</feature>
<dbReference type="SUPFAM" id="SSF53448">
    <property type="entry name" value="Nucleotide-diphospho-sugar transferases"/>
    <property type="match status" value="1"/>
</dbReference>
<feature type="transmembrane region" description="Helical" evidence="5">
    <location>
        <begin position="467"/>
        <end position="489"/>
    </location>
</feature>
<evidence type="ECO:0000313" key="7">
    <source>
        <dbReference type="EMBL" id="KAE9447991.1"/>
    </source>
</evidence>
<feature type="transmembrane region" description="Helical" evidence="5">
    <location>
        <begin position="558"/>
        <end position="576"/>
    </location>
</feature>
<accession>A0A6A4KX67</accession>
<dbReference type="FunFam" id="3.90.550.10:FF:000067">
    <property type="entry name" value="Hexosyltransferase"/>
    <property type="match status" value="1"/>
</dbReference>
<evidence type="ECO:0000256" key="6">
    <source>
        <dbReference type="SAM" id="SignalP"/>
    </source>
</evidence>
<evidence type="ECO:0000256" key="1">
    <source>
        <dbReference type="ARBA" id="ARBA00022676"/>
    </source>
</evidence>
<feature type="transmembrane region" description="Helical" evidence="5">
    <location>
        <begin position="429"/>
        <end position="455"/>
    </location>
</feature>
<name>A0A6A4KX67_9ERIC</name>
<dbReference type="AlphaFoldDB" id="A0A6A4KX67"/>